<dbReference type="Gene3D" id="1.10.287.1890">
    <property type="match status" value="1"/>
</dbReference>
<dbReference type="Proteomes" id="UP000182089">
    <property type="component" value="Unassembled WGS sequence"/>
</dbReference>
<dbReference type="InterPro" id="IPR029063">
    <property type="entry name" value="SAM-dependent_MTases_sf"/>
</dbReference>
<dbReference type="PIRSF" id="PIRSF018637">
    <property type="entry name" value="TrmK"/>
    <property type="match status" value="1"/>
</dbReference>
<dbReference type="Pfam" id="PF04816">
    <property type="entry name" value="TrmK"/>
    <property type="match status" value="1"/>
</dbReference>
<dbReference type="PANTHER" id="PTHR38451">
    <property type="entry name" value="TRNA (ADENINE(22)-N(1))-METHYLTRANSFERASE"/>
    <property type="match status" value="1"/>
</dbReference>
<accession>A0ABY1A9J9</accession>
<dbReference type="EMBL" id="FOCC01000002">
    <property type="protein sequence ID" value="SEM39958.1"/>
    <property type="molecule type" value="Genomic_DNA"/>
</dbReference>
<gene>
    <name evidence="1" type="ORF">SAMN05216431_10275</name>
</gene>
<name>A0ABY1A9J9_9LACO</name>
<comment type="caution">
    <text evidence="1">The sequence shown here is derived from an EMBL/GenBank/DDBJ whole genome shotgun (WGS) entry which is preliminary data.</text>
</comment>
<evidence type="ECO:0000313" key="1">
    <source>
        <dbReference type="EMBL" id="SEM39958.1"/>
    </source>
</evidence>
<dbReference type="InterPro" id="IPR006901">
    <property type="entry name" value="TrmK"/>
</dbReference>
<sequence>MDAHHLSKRLKTVASFVPKGARLADIGSDHAYLPAYLALNKQITFAIAGEVVKGPFENAQNEILKEGLTGVVQARLKDGLAAVELTDNIDTITICGMGGPLIADILQAGKAKLQNHPRLILQPNVGEKNVRLFLDANGYTIKAEEILAEDGHTYEIIVADWTGAEPSLSELDLLFGPALRQEQNQVFKAKWTKEKDKLKKVLAQMQKAKQVPTAKIKEIEAEIAQIEGVLHG</sequence>
<organism evidence="1 2">
    <name type="scientific">Ligilactobacillus ruminis</name>
    <dbReference type="NCBI Taxonomy" id="1623"/>
    <lineage>
        <taxon>Bacteria</taxon>
        <taxon>Bacillati</taxon>
        <taxon>Bacillota</taxon>
        <taxon>Bacilli</taxon>
        <taxon>Lactobacillales</taxon>
        <taxon>Lactobacillaceae</taxon>
        <taxon>Ligilactobacillus</taxon>
    </lineage>
</organism>
<protein>
    <submittedName>
        <fullName evidence="1">tRNA (Adenine22-N1)-methyltransferase</fullName>
    </submittedName>
</protein>
<evidence type="ECO:0000313" key="2">
    <source>
        <dbReference type="Proteomes" id="UP000182089"/>
    </source>
</evidence>
<reference evidence="1 2" key="1">
    <citation type="submission" date="2016-10" db="EMBL/GenBank/DDBJ databases">
        <authorList>
            <person name="Varghese N."/>
            <person name="Submissions S."/>
        </authorList>
    </citation>
    <scope>NUCLEOTIDE SEQUENCE [LARGE SCALE GENOMIC DNA]</scope>
    <source>
        <strain evidence="1 2">WC1T17</strain>
    </source>
</reference>
<proteinExistence type="predicted"/>
<dbReference type="Gene3D" id="3.40.50.150">
    <property type="entry name" value="Vaccinia Virus protein VP39"/>
    <property type="match status" value="1"/>
</dbReference>
<dbReference type="SUPFAM" id="SSF53335">
    <property type="entry name" value="S-adenosyl-L-methionine-dependent methyltransferases"/>
    <property type="match status" value="1"/>
</dbReference>
<dbReference type="PANTHER" id="PTHR38451:SF1">
    <property type="entry name" value="TRNA (ADENINE(22)-N(1))-METHYLTRANSFERASE"/>
    <property type="match status" value="1"/>
</dbReference>